<dbReference type="GO" id="GO:0001518">
    <property type="term" value="C:voltage-gated sodium channel complex"/>
    <property type="evidence" value="ECO:0007669"/>
    <property type="project" value="TreeGrafter"/>
</dbReference>
<feature type="domain" description="Ion transport" evidence="13">
    <location>
        <begin position="594"/>
        <end position="832"/>
    </location>
</feature>
<feature type="non-terminal residue" evidence="14">
    <location>
        <position position="1"/>
    </location>
</feature>
<feature type="transmembrane region" description="Helical" evidence="12">
    <location>
        <begin position="723"/>
        <end position="746"/>
    </location>
</feature>
<keyword evidence="2" id="KW-0813">Transport</keyword>
<feature type="transmembrane region" description="Helical" evidence="12">
    <location>
        <begin position="800"/>
        <end position="822"/>
    </location>
</feature>
<evidence type="ECO:0000313" key="15">
    <source>
        <dbReference type="Proteomes" id="UP001190700"/>
    </source>
</evidence>
<accession>A0AAE0FMM0</accession>
<keyword evidence="10" id="KW-0407">Ion channel</keyword>
<feature type="domain" description="Ion transport" evidence="13">
    <location>
        <begin position="42"/>
        <end position="121"/>
    </location>
</feature>
<dbReference type="PANTHER" id="PTHR10037">
    <property type="entry name" value="VOLTAGE-GATED CATION CHANNEL CALCIUM AND SODIUM"/>
    <property type="match status" value="1"/>
</dbReference>
<keyword evidence="4" id="KW-0677">Repeat</keyword>
<evidence type="ECO:0000256" key="11">
    <source>
        <dbReference type="SAM" id="Coils"/>
    </source>
</evidence>
<dbReference type="AlphaFoldDB" id="A0AAE0FMM0"/>
<feature type="coiled-coil region" evidence="11">
    <location>
        <begin position="118"/>
        <end position="145"/>
    </location>
</feature>
<evidence type="ECO:0000256" key="12">
    <source>
        <dbReference type="SAM" id="Phobius"/>
    </source>
</evidence>
<evidence type="ECO:0000256" key="10">
    <source>
        <dbReference type="ARBA" id="ARBA00023303"/>
    </source>
</evidence>
<evidence type="ECO:0000256" key="5">
    <source>
        <dbReference type="ARBA" id="ARBA00022882"/>
    </source>
</evidence>
<dbReference type="EMBL" id="LGRX02016111">
    <property type="protein sequence ID" value="KAK3262553.1"/>
    <property type="molecule type" value="Genomic_DNA"/>
</dbReference>
<feature type="transmembrane region" description="Helical" evidence="12">
    <location>
        <begin position="666"/>
        <end position="686"/>
    </location>
</feature>
<dbReference type="InterPro" id="IPR005821">
    <property type="entry name" value="Ion_trans_dom"/>
</dbReference>
<dbReference type="Gene3D" id="1.20.120.350">
    <property type="entry name" value="Voltage-gated potassium channels. Chain C"/>
    <property type="match status" value="2"/>
</dbReference>
<evidence type="ECO:0000256" key="1">
    <source>
        <dbReference type="ARBA" id="ARBA00004141"/>
    </source>
</evidence>
<dbReference type="InterPro" id="IPR027359">
    <property type="entry name" value="Volt_channel_dom_sf"/>
</dbReference>
<protein>
    <recommendedName>
        <fullName evidence="13">Ion transport domain-containing protein</fullName>
    </recommendedName>
</protein>
<evidence type="ECO:0000256" key="7">
    <source>
        <dbReference type="ARBA" id="ARBA00023065"/>
    </source>
</evidence>
<keyword evidence="11" id="KW-0175">Coiled coil</keyword>
<dbReference type="InterPro" id="IPR043203">
    <property type="entry name" value="VGCC_Ca_Na"/>
</dbReference>
<comment type="caution">
    <text evidence="14">The sequence shown here is derived from an EMBL/GenBank/DDBJ whole genome shotgun (WGS) entry which is preliminary data.</text>
</comment>
<proteinExistence type="predicted"/>
<evidence type="ECO:0000256" key="9">
    <source>
        <dbReference type="ARBA" id="ARBA00023180"/>
    </source>
</evidence>
<feature type="transmembrane region" description="Helical" evidence="12">
    <location>
        <begin position="93"/>
        <end position="112"/>
    </location>
</feature>
<evidence type="ECO:0000259" key="13">
    <source>
        <dbReference type="Pfam" id="PF00520"/>
    </source>
</evidence>
<dbReference type="Proteomes" id="UP001190700">
    <property type="component" value="Unassembled WGS sequence"/>
</dbReference>
<evidence type="ECO:0000256" key="3">
    <source>
        <dbReference type="ARBA" id="ARBA00022692"/>
    </source>
</evidence>
<feature type="transmembrane region" description="Helical" evidence="12">
    <location>
        <begin position="59"/>
        <end position="81"/>
    </location>
</feature>
<dbReference type="SUPFAM" id="SSF81324">
    <property type="entry name" value="Voltage-gated potassium channels"/>
    <property type="match status" value="2"/>
</dbReference>
<evidence type="ECO:0000256" key="4">
    <source>
        <dbReference type="ARBA" id="ARBA00022737"/>
    </source>
</evidence>
<keyword evidence="7" id="KW-0406">Ion transport</keyword>
<organism evidence="14 15">
    <name type="scientific">Cymbomonas tetramitiformis</name>
    <dbReference type="NCBI Taxonomy" id="36881"/>
    <lineage>
        <taxon>Eukaryota</taxon>
        <taxon>Viridiplantae</taxon>
        <taxon>Chlorophyta</taxon>
        <taxon>Pyramimonadophyceae</taxon>
        <taxon>Pyramimonadales</taxon>
        <taxon>Pyramimonadaceae</taxon>
        <taxon>Cymbomonas</taxon>
    </lineage>
</organism>
<evidence type="ECO:0000256" key="6">
    <source>
        <dbReference type="ARBA" id="ARBA00022989"/>
    </source>
</evidence>
<keyword evidence="9" id="KW-0325">Glycoprotein</keyword>
<keyword evidence="6 12" id="KW-1133">Transmembrane helix</keyword>
<dbReference type="GO" id="GO:0005248">
    <property type="term" value="F:voltage-gated sodium channel activity"/>
    <property type="evidence" value="ECO:0007669"/>
    <property type="project" value="TreeGrafter"/>
</dbReference>
<feature type="transmembrane region" description="Helical" evidence="12">
    <location>
        <begin position="625"/>
        <end position="645"/>
    </location>
</feature>
<sequence>CYNMDDSGALGDLAAPERICQLDAMQSVTDGRTCPSNQECAYYGANPNSGTNGFDNMLLALYTIFQAITLEGWIDQAYFLIDAGGPITIMYHLALVFVGAYVIMNLALAVIYDSYTNCKEKVEMQEEAEEEMREIQTVEQAQQQERAVISFIVAKFMSKRDHDLDEEESERNPFLEAPSGTVGEMGPQQAALVSEAEKRFKSNVENYNTITDEMKEAGRSQLKMWVLTSFKRASHFVEKVQNDGAASMRQAIDVSQKQSATGEWLHQQSKPIVEHRFFQHAITGLILISTLLLFADHYRAPELFHEITHLVNLISSSIFALEMVLMLFNLGPRAYFTSFYTTLDFFVVVTSWMEIILSMGGGLVVLRLFRLMRLSRTFRFIKRWHALQIFMKALRKTIGSILPFLVLMCMFVLVMALFGKYCFQDTYSNNRFNFNTLFWAMVSTFQVMSGENWADTLTDAVAANGWSAAFFFLFVYIIGNMVVFNIFSAILINSYSTNEVKVKANQKDLDAAVNTVAGGDVYEDSDDEEVEAEERMREQRPSIARFRLTSTNVRAIRVEEPEEANSLMLSGRSFFIFDVDNGYRRWITRIVQSSSFNTIILALIVFSSVLLALDSPDLDNNSQLGLVLIYCSYVLAVIFAIEMLMKMVAMGALLGEGAYARDPWNLIDGFVVCVSILGIVFHHLTFLRALRALRPLRIIIRMKGFKFVVETITISIRQSMATIAVACFVMLAIAAIGVQLFAGAFYHCNDASIDNADDCTGAFEDSDDAEEAWPDIMLAGVDAVGQRQAMRKDANIAHAVYFLASIMILNVFFLNMIIGVVVECANDLKETTKYPTLGPILKEWILSLKDISRTKPVRHETSSANKIQRELAILVSSVVFEKFIYLAIMANCVVMTITYHGESAQYKQTLVSRLPPRALAKHSPLPATSYTPLPPPSLQQLPAALLARLAAGTSYRYHPLPSSKLPWPSLRASLLSPAYPLPPSLQQLP</sequence>
<gene>
    <name evidence="14" type="ORF">CYMTET_28597</name>
</gene>
<keyword evidence="3 12" id="KW-0812">Transmembrane</keyword>
<dbReference type="Pfam" id="PF00520">
    <property type="entry name" value="Ion_trans"/>
    <property type="match status" value="3"/>
</dbReference>
<dbReference type="FunFam" id="1.20.120.350:FF:000009">
    <property type="entry name" value="Voltage-dependent T-type calcium channel subunit alpha"/>
    <property type="match status" value="1"/>
</dbReference>
<reference evidence="14 15" key="1">
    <citation type="journal article" date="2015" name="Genome Biol. Evol.">
        <title>Comparative Genomics of a Bacterivorous Green Alga Reveals Evolutionary Causalities and Consequences of Phago-Mixotrophic Mode of Nutrition.</title>
        <authorList>
            <person name="Burns J.A."/>
            <person name="Paasch A."/>
            <person name="Narechania A."/>
            <person name="Kim E."/>
        </authorList>
    </citation>
    <scope>NUCLEOTIDE SEQUENCE [LARGE SCALE GENOMIC DNA]</scope>
    <source>
        <strain evidence="14 15">PLY_AMNH</strain>
    </source>
</reference>
<feature type="transmembrane region" description="Helical" evidence="12">
    <location>
        <begin position="468"/>
        <end position="492"/>
    </location>
</feature>
<keyword evidence="5" id="KW-0851">Voltage-gated channel</keyword>
<feature type="transmembrane region" description="Helical" evidence="12">
    <location>
        <begin position="398"/>
        <end position="418"/>
    </location>
</feature>
<feature type="transmembrane region" description="Helical" evidence="12">
    <location>
        <begin position="594"/>
        <end position="613"/>
    </location>
</feature>
<keyword evidence="15" id="KW-1185">Reference proteome</keyword>
<feature type="transmembrane region" description="Helical" evidence="12">
    <location>
        <begin position="345"/>
        <end position="369"/>
    </location>
</feature>
<name>A0AAE0FMM0_9CHLO</name>
<evidence type="ECO:0000256" key="2">
    <source>
        <dbReference type="ARBA" id="ARBA00022448"/>
    </source>
</evidence>
<evidence type="ECO:0000313" key="14">
    <source>
        <dbReference type="EMBL" id="KAK3262553.1"/>
    </source>
</evidence>
<feature type="transmembrane region" description="Helical" evidence="12">
    <location>
        <begin position="307"/>
        <end position="330"/>
    </location>
</feature>
<feature type="domain" description="Ion transport" evidence="13">
    <location>
        <begin position="275"/>
        <end position="498"/>
    </location>
</feature>
<evidence type="ECO:0000256" key="8">
    <source>
        <dbReference type="ARBA" id="ARBA00023136"/>
    </source>
</evidence>
<dbReference type="Gene3D" id="1.10.287.70">
    <property type="match status" value="3"/>
</dbReference>
<comment type="subcellular location">
    <subcellularLocation>
        <location evidence="1">Membrane</location>
        <topology evidence="1">Multi-pass membrane protein</topology>
    </subcellularLocation>
</comment>
<feature type="transmembrane region" description="Helical" evidence="12">
    <location>
        <begin position="277"/>
        <end position="295"/>
    </location>
</feature>
<dbReference type="PANTHER" id="PTHR10037:SF62">
    <property type="entry name" value="SODIUM CHANNEL PROTEIN 60E"/>
    <property type="match status" value="1"/>
</dbReference>
<keyword evidence="8 12" id="KW-0472">Membrane</keyword>